<dbReference type="Proteomes" id="UP000838878">
    <property type="component" value="Chromosome 13"/>
</dbReference>
<gene>
    <name evidence="1" type="ORF">BINO364_LOCUS5359</name>
</gene>
<dbReference type="OrthoDB" id="77878at2759"/>
<proteinExistence type="predicted"/>
<accession>A0A8J9V2R9</accession>
<dbReference type="InterPro" id="IPR029058">
    <property type="entry name" value="AB_hydrolase_fold"/>
</dbReference>
<dbReference type="GO" id="GO:0017171">
    <property type="term" value="F:serine hydrolase activity"/>
    <property type="evidence" value="ECO:0007669"/>
    <property type="project" value="TreeGrafter"/>
</dbReference>
<keyword evidence="2" id="KW-1185">Reference proteome</keyword>
<name>A0A8J9V2R9_9NEOP</name>
<evidence type="ECO:0000313" key="2">
    <source>
        <dbReference type="Proteomes" id="UP000838878"/>
    </source>
</evidence>
<dbReference type="PANTHER" id="PTHR20908">
    <property type="entry name" value="LD15586P"/>
    <property type="match status" value="1"/>
</dbReference>
<organism evidence="1 2">
    <name type="scientific">Brenthis ino</name>
    <name type="common">lesser marbled fritillary</name>
    <dbReference type="NCBI Taxonomy" id="405034"/>
    <lineage>
        <taxon>Eukaryota</taxon>
        <taxon>Metazoa</taxon>
        <taxon>Ecdysozoa</taxon>
        <taxon>Arthropoda</taxon>
        <taxon>Hexapoda</taxon>
        <taxon>Insecta</taxon>
        <taxon>Pterygota</taxon>
        <taxon>Neoptera</taxon>
        <taxon>Endopterygota</taxon>
        <taxon>Lepidoptera</taxon>
        <taxon>Glossata</taxon>
        <taxon>Ditrysia</taxon>
        <taxon>Papilionoidea</taxon>
        <taxon>Nymphalidae</taxon>
        <taxon>Heliconiinae</taxon>
        <taxon>Argynnini</taxon>
        <taxon>Brenthis</taxon>
    </lineage>
</organism>
<dbReference type="InterPro" id="IPR008547">
    <property type="entry name" value="DUF829_TMEM53"/>
</dbReference>
<sequence length="316" mass="36241">MIVHKNILKMLLPSNSNRLSRVVLRGAHSQNITKNIFYISNNDEKVTLDQKTMKLNKEMDRPICIMLNWLQASPKQVMKYASIYLDEGFDVLRVSCDLWQLILPKKGAKVIGKDLINIMSANDNSYVVHGFSVGGYVWSEALVHAMEQRDRYQLALDRVEAQVWDSVADSTEVHIGVPLAIFPNNKLAQTATKYAIWCYLKAFKNIATVHYKMGCETYYDTPCRAPALFLLSSTDPVGNEMRIRRAYNLWLQKGIECTWQCWPDSAHVRHYMAHPEEYTALVRAHIRQHVTRRRAYRLTLSNTSDSPSLRSSSSLG</sequence>
<dbReference type="Pfam" id="PF05705">
    <property type="entry name" value="DUF829"/>
    <property type="match status" value="1"/>
</dbReference>
<dbReference type="PANTHER" id="PTHR20908:SF1">
    <property type="entry name" value="LD15586P"/>
    <property type="match status" value="1"/>
</dbReference>
<dbReference type="EMBL" id="OV170233">
    <property type="protein sequence ID" value="CAH0718955.1"/>
    <property type="molecule type" value="Genomic_DNA"/>
</dbReference>
<protein>
    <submittedName>
        <fullName evidence="1">Uncharacterized protein</fullName>
    </submittedName>
</protein>
<evidence type="ECO:0000313" key="1">
    <source>
        <dbReference type="EMBL" id="CAH0718955.1"/>
    </source>
</evidence>
<dbReference type="SUPFAM" id="SSF53474">
    <property type="entry name" value="alpha/beta-Hydrolases"/>
    <property type="match status" value="1"/>
</dbReference>
<reference evidence="1" key="1">
    <citation type="submission" date="2021-12" db="EMBL/GenBank/DDBJ databases">
        <authorList>
            <person name="Martin H S."/>
        </authorList>
    </citation>
    <scope>NUCLEOTIDE SEQUENCE</scope>
</reference>
<feature type="non-terminal residue" evidence="1">
    <location>
        <position position="316"/>
    </location>
</feature>
<dbReference type="AlphaFoldDB" id="A0A8J9V2R9"/>